<evidence type="ECO:0000259" key="7">
    <source>
        <dbReference type="Pfam" id="PF02016"/>
    </source>
</evidence>
<comment type="similarity">
    <text evidence="1">Belongs to the peptidase S66 family.</text>
</comment>
<evidence type="ECO:0000256" key="5">
    <source>
        <dbReference type="ARBA" id="ARBA00022825"/>
    </source>
</evidence>
<accession>A0A839UAX0</accession>
<dbReference type="EC" id="3.4.17.13" evidence="9"/>
<feature type="active site" description="Nucleophile" evidence="6">
    <location>
        <position position="114"/>
    </location>
</feature>
<evidence type="ECO:0000256" key="2">
    <source>
        <dbReference type="ARBA" id="ARBA00022645"/>
    </source>
</evidence>
<gene>
    <name evidence="9" type="ORF">FHS21_002535</name>
</gene>
<reference evidence="9 10" key="1">
    <citation type="submission" date="2020-08" db="EMBL/GenBank/DDBJ databases">
        <title>Genomic Encyclopedia of Type Strains, Phase III (KMG-III): the genomes of soil and plant-associated and newly described type strains.</title>
        <authorList>
            <person name="Whitman W."/>
        </authorList>
    </citation>
    <scope>NUCLEOTIDE SEQUENCE [LARGE SCALE GENOMIC DNA]</scope>
    <source>
        <strain evidence="9 10">CECT 7015</strain>
    </source>
</reference>
<evidence type="ECO:0000313" key="10">
    <source>
        <dbReference type="Proteomes" id="UP000554520"/>
    </source>
</evidence>
<dbReference type="Pfam" id="PF02016">
    <property type="entry name" value="Peptidase_S66"/>
    <property type="match status" value="1"/>
</dbReference>
<dbReference type="InterPro" id="IPR003507">
    <property type="entry name" value="S66_fam"/>
</dbReference>
<evidence type="ECO:0000259" key="8">
    <source>
        <dbReference type="Pfam" id="PF17676"/>
    </source>
</evidence>
<feature type="domain" description="LD-carboxypeptidase N-terminal" evidence="7">
    <location>
        <begin position="18"/>
        <end position="134"/>
    </location>
</feature>
<feature type="domain" description="LD-carboxypeptidase C-terminal" evidence="8">
    <location>
        <begin position="182"/>
        <end position="295"/>
    </location>
</feature>
<keyword evidence="4 9" id="KW-0378">Hydrolase</keyword>
<dbReference type="Gene3D" id="3.50.30.60">
    <property type="entry name" value="LD-carboxypeptidase A C-terminal domain-like"/>
    <property type="match status" value="1"/>
</dbReference>
<dbReference type="InterPro" id="IPR027461">
    <property type="entry name" value="Carboxypeptidase_A_C_sf"/>
</dbReference>
<dbReference type="CDD" id="cd07025">
    <property type="entry name" value="Peptidase_S66"/>
    <property type="match status" value="1"/>
</dbReference>
<dbReference type="PANTHER" id="PTHR30237">
    <property type="entry name" value="MURAMOYLTETRAPEPTIDE CARBOXYPEPTIDASE"/>
    <property type="match status" value="1"/>
</dbReference>
<dbReference type="RefSeq" id="WP_183661988.1">
    <property type="nucleotide sequence ID" value="NZ_JACHXN010000007.1"/>
</dbReference>
<dbReference type="InterPro" id="IPR040921">
    <property type="entry name" value="Peptidase_S66C"/>
</dbReference>
<sequence length="308" mass="33218">MKAEGAIWPTGLKPGDKVRFVSPASTPDRDDVFQRARKLEGWGLRVDYGQHAFKKRSYLAGTDEERVADFNAALRDPAVRAIFATRGGKGSYRIADRLDFEAAGRDPKFLIGFSDITIIHLNLWKKCSLVSIHGSLFNGRSGHENAENTDALRTALMTSDTITIKARQVENTFALTTQGSARGRLIGGNLSMVSTAAGWALPNLKGAILLLEAVNMYVGEVDRQLTMLRNAGHLDGLAGVALGQFTDFKPSSDNFTIVDLLREHLEPFGVPILGGLPLGHGSNPVSAILGAVAHLDTSARELVITRGA</sequence>
<evidence type="ECO:0000256" key="1">
    <source>
        <dbReference type="ARBA" id="ARBA00010233"/>
    </source>
</evidence>
<dbReference type="EMBL" id="JACHXN010000007">
    <property type="protein sequence ID" value="MBB3146120.1"/>
    <property type="molecule type" value="Genomic_DNA"/>
</dbReference>
<dbReference type="AlphaFoldDB" id="A0A839UAX0"/>
<evidence type="ECO:0000256" key="3">
    <source>
        <dbReference type="ARBA" id="ARBA00022670"/>
    </source>
</evidence>
<dbReference type="GO" id="GO:0106415">
    <property type="term" value="F:muramoyltetrapeptide carboxypeptidase activity"/>
    <property type="evidence" value="ECO:0007669"/>
    <property type="project" value="UniProtKB-EC"/>
</dbReference>
<name>A0A839UAX0_9HYPH</name>
<dbReference type="Pfam" id="PF17676">
    <property type="entry name" value="Peptidase_S66C"/>
    <property type="match status" value="1"/>
</dbReference>
<dbReference type="SUPFAM" id="SSF141986">
    <property type="entry name" value="LD-carboxypeptidase A C-terminal domain-like"/>
    <property type="match status" value="1"/>
</dbReference>
<keyword evidence="3" id="KW-0645">Protease</keyword>
<dbReference type="GO" id="GO:0006508">
    <property type="term" value="P:proteolysis"/>
    <property type="evidence" value="ECO:0007669"/>
    <property type="project" value="UniProtKB-KW"/>
</dbReference>
<keyword evidence="10" id="KW-1185">Reference proteome</keyword>
<comment type="caution">
    <text evidence="9">The sequence shown here is derived from an EMBL/GenBank/DDBJ whole genome shotgun (WGS) entry which is preliminary data.</text>
</comment>
<proteinExistence type="inferred from homology"/>
<keyword evidence="5" id="KW-0720">Serine protease</keyword>
<feature type="active site" description="Charge relay system" evidence="6">
    <location>
        <position position="280"/>
    </location>
</feature>
<dbReference type="Proteomes" id="UP000554520">
    <property type="component" value="Unassembled WGS sequence"/>
</dbReference>
<feature type="active site" description="Charge relay system" evidence="6">
    <location>
        <position position="212"/>
    </location>
</feature>
<dbReference type="PIRSF" id="PIRSF028757">
    <property type="entry name" value="LD-carboxypeptidase"/>
    <property type="match status" value="1"/>
</dbReference>
<dbReference type="InterPro" id="IPR027478">
    <property type="entry name" value="LdcA_N"/>
</dbReference>
<dbReference type="InterPro" id="IPR040449">
    <property type="entry name" value="Peptidase_S66_N"/>
</dbReference>
<evidence type="ECO:0000256" key="6">
    <source>
        <dbReference type="PIRSR" id="PIRSR028757-1"/>
    </source>
</evidence>
<dbReference type="InterPro" id="IPR029062">
    <property type="entry name" value="Class_I_gatase-like"/>
</dbReference>
<evidence type="ECO:0000313" key="9">
    <source>
        <dbReference type="EMBL" id="MBB3146120.1"/>
    </source>
</evidence>
<evidence type="ECO:0000256" key="4">
    <source>
        <dbReference type="ARBA" id="ARBA00022801"/>
    </source>
</evidence>
<dbReference type="PANTHER" id="PTHR30237:SF2">
    <property type="entry name" value="MUREIN TETRAPEPTIDE CARBOXYPEPTIDASE"/>
    <property type="match status" value="1"/>
</dbReference>
<organism evidence="9 10">
    <name type="scientific">Phyllobacterium trifolii</name>
    <dbReference type="NCBI Taxonomy" id="300193"/>
    <lineage>
        <taxon>Bacteria</taxon>
        <taxon>Pseudomonadati</taxon>
        <taxon>Pseudomonadota</taxon>
        <taxon>Alphaproteobacteria</taxon>
        <taxon>Hyphomicrobiales</taxon>
        <taxon>Phyllobacteriaceae</taxon>
        <taxon>Phyllobacterium</taxon>
    </lineage>
</organism>
<protein>
    <submittedName>
        <fullName evidence="9">Muramoyltetrapeptide carboxypeptidase</fullName>
        <ecNumber evidence="9">3.4.17.13</ecNumber>
    </submittedName>
</protein>
<dbReference type="GO" id="GO:0008236">
    <property type="term" value="F:serine-type peptidase activity"/>
    <property type="evidence" value="ECO:0007669"/>
    <property type="project" value="UniProtKB-KW"/>
</dbReference>
<dbReference type="SUPFAM" id="SSF52317">
    <property type="entry name" value="Class I glutamine amidotransferase-like"/>
    <property type="match status" value="1"/>
</dbReference>
<keyword evidence="2 9" id="KW-0121">Carboxypeptidase</keyword>
<dbReference type="Gene3D" id="3.40.50.10740">
    <property type="entry name" value="Class I glutamine amidotransferase-like"/>
    <property type="match status" value="1"/>
</dbReference>